<dbReference type="GO" id="GO:0016757">
    <property type="term" value="F:glycosyltransferase activity"/>
    <property type="evidence" value="ECO:0007669"/>
    <property type="project" value="UniProtKB-KW"/>
</dbReference>
<keyword evidence="6 8" id="KW-0963">Cytoplasm</keyword>
<dbReference type="GO" id="GO:0000105">
    <property type="term" value="P:L-histidine biosynthetic process"/>
    <property type="evidence" value="ECO:0007669"/>
    <property type="project" value="UniProtKB-UniRule"/>
</dbReference>
<reference evidence="12" key="1">
    <citation type="submission" date="2016-02" db="EMBL/GenBank/DDBJ databases">
        <authorList>
            <person name="liu f."/>
        </authorList>
    </citation>
    <scope>NUCLEOTIDE SEQUENCE [LARGE SCALE GENOMIC DNA]</scope>
</reference>
<dbReference type="InterPro" id="IPR004516">
    <property type="entry name" value="HisRS/HisZ"/>
</dbReference>
<gene>
    <name evidence="8" type="primary">hisZ</name>
    <name evidence="11" type="ORF">FLM9_383</name>
</gene>
<comment type="similarity">
    <text evidence="3 8">Belongs to the class-II aminoacyl-tRNA synthetase family. HisZ subfamily.</text>
</comment>
<dbReference type="NCBIfam" id="NF008939">
    <property type="entry name" value="PRK12292.2-1"/>
    <property type="match status" value="1"/>
</dbReference>
<comment type="subunit">
    <text evidence="4 8">Heteromultimer composed of HisG and HisZ subunits.</text>
</comment>
<dbReference type="GO" id="GO:0006427">
    <property type="term" value="P:histidyl-tRNA aminoacylation"/>
    <property type="evidence" value="ECO:0007669"/>
    <property type="project" value="TreeGrafter"/>
</dbReference>
<sequence length="464" mass="51054">MILWQERSDLQSTEEVSRQPARGARDLLPQDVEDNRWICAQLHGVYRRWGYKELAPPTIERLDTLEAAGAIDAKVLLKVATQDALGLRPEITASVARAACTHLAGRPRPLRLWYEGSVFRREDMGGHERVQEELQSGIELIGAPGLAGDGELVAVLLDACRQLPFHPDHQPTLLLGHRALFAALLEDFPHHQRAGLRQALSRYDVLQLQALDLSDADRQRAQRLLSVRGEPEVVLDALSTSSKAAAVDELQALVALVAERARQAGVRLQLDPTFLPTFTFYDGVVLRLVCQDAHALVSVATGGRYNRLLRHFAPGDQHASGTGFSFKVECLRGLLQGRRAVLSGQTDVRVLVAYHHPSHLGDAMACLERHHHAQMQAELLPSPMAGEIAQGHGSPRGPQVLVTYDHPIGRGAATACVQRHRTAQVEVELWPQPCPTLEAARAAWRQRPLPCLEWLTGARDGSAS</sequence>
<evidence type="ECO:0000256" key="3">
    <source>
        <dbReference type="ARBA" id="ARBA00005539"/>
    </source>
</evidence>
<evidence type="ECO:0000256" key="1">
    <source>
        <dbReference type="ARBA" id="ARBA00004496"/>
    </source>
</evidence>
<evidence type="ECO:0000256" key="5">
    <source>
        <dbReference type="ARBA" id="ARBA00020397"/>
    </source>
</evidence>
<dbReference type="PANTHER" id="PTHR43707">
    <property type="entry name" value="HISTIDYL-TRNA SYNTHETASE"/>
    <property type="match status" value="1"/>
</dbReference>
<comment type="function">
    <text evidence="7 8">Required for the first step of histidine biosynthesis. May allow the feedback regulation of ATP phosphoribosyltransferase activity by histidine.</text>
</comment>
<evidence type="ECO:0000256" key="4">
    <source>
        <dbReference type="ARBA" id="ARBA00011496"/>
    </source>
</evidence>
<evidence type="ECO:0000256" key="2">
    <source>
        <dbReference type="ARBA" id="ARBA00004667"/>
    </source>
</evidence>
<keyword evidence="11" id="KW-0808">Transferase</keyword>
<keyword evidence="8" id="KW-0028">Amino-acid biosynthesis</keyword>
<dbReference type="PANTHER" id="PTHR43707:SF1">
    <property type="entry name" value="HISTIDINE--TRNA LIGASE, MITOCHONDRIAL-RELATED"/>
    <property type="match status" value="1"/>
</dbReference>
<name>A0A171DFE4_9SYNE</name>
<keyword evidence="11" id="KW-0328">Glycosyltransferase</keyword>
<dbReference type="SUPFAM" id="SSF55681">
    <property type="entry name" value="Class II aaRS and biotin synthetases"/>
    <property type="match status" value="1"/>
</dbReference>
<evidence type="ECO:0000313" key="12">
    <source>
        <dbReference type="Proteomes" id="UP000182631"/>
    </source>
</evidence>
<dbReference type="Pfam" id="PF13393">
    <property type="entry name" value="tRNA-synt_His"/>
    <property type="match status" value="1"/>
</dbReference>
<evidence type="ECO:0000313" key="11">
    <source>
        <dbReference type="EMBL" id="SAY38499.1"/>
    </source>
</evidence>
<dbReference type="InterPro" id="IPR041715">
    <property type="entry name" value="HisRS-like_core"/>
</dbReference>
<evidence type="ECO:0000256" key="7">
    <source>
        <dbReference type="ARBA" id="ARBA00025246"/>
    </source>
</evidence>
<dbReference type="HAMAP" id="MF_00125">
    <property type="entry name" value="HisZ"/>
    <property type="match status" value="1"/>
</dbReference>
<comment type="pathway">
    <text evidence="2 8">Amino-acid biosynthesis; L-histidine biosynthesis; L-histidine from 5-phospho-alpha-D-ribose 1-diphosphate: step 1/9.</text>
</comment>
<dbReference type="UniPathway" id="UPA00031">
    <property type="reaction ID" value="UER00006"/>
</dbReference>
<comment type="subcellular location">
    <subcellularLocation>
        <location evidence="1 8">Cytoplasm</location>
    </subcellularLocation>
</comment>
<comment type="miscellaneous">
    <text evidence="8">This function is generally fulfilled by the C-terminal part of HisG, which is missing in some bacteria such as this one.</text>
</comment>
<organism evidence="11 12">
    <name type="scientific">Candidatus Synechococcus spongiarum</name>
    <dbReference type="NCBI Taxonomy" id="431041"/>
    <lineage>
        <taxon>Bacteria</taxon>
        <taxon>Bacillati</taxon>
        <taxon>Cyanobacteriota</taxon>
        <taxon>Cyanophyceae</taxon>
        <taxon>Synechococcales</taxon>
        <taxon>Synechococcaceae</taxon>
        <taxon>Synechococcus</taxon>
    </lineage>
</organism>
<protein>
    <recommendedName>
        <fullName evidence="5 8">ATP phosphoribosyltransferase regulatory subunit</fullName>
    </recommendedName>
</protein>
<dbReference type="OrthoDB" id="9800814at2"/>
<dbReference type="GO" id="GO:0004821">
    <property type="term" value="F:histidine-tRNA ligase activity"/>
    <property type="evidence" value="ECO:0007669"/>
    <property type="project" value="TreeGrafter"/>
</dbReference>
<dbReference type="RefSeq" id="WP_074456974.1">
    <property type="nucleotide sequence ID" value="NZ_FITM01000044.1"/>
</dbReference>
<evidence type="ECO:0000259" key="10">
    <source>
        <dbReference type="Pfam" id="PF13393"/>
    </source>
</evidence>
<keyword evidence="8" id="KW-0368">Histidine biosynthesis</keyword>
<feature type="region of interest" description="Disordered" evidence="9">
    <location>
        <begin position="1"/>
        <end position="22"/>
    </location>
</feature>
<dbReference type="InterPro" id="IPR045864">
    <property type="entry name" value="aa-tRNA-synth_II/BPL/LPL"/>
</dbReference>
<evidence type="ECO:0000256" key="8">
    <source>
        <dbReference type="HAMAP-Rule" id="MF_00125"/>
    </source>
</evidence>
<feature type="domain" description="Class II Histidinyl-tRNA synthetase (HisRS)-like catalytic core" evidence="10">
    <location>
        <begin position="23"/>
        <end position="329"/>
    </location>
</feature>
<dbReference type="EMBL" id="FITM01000044">
    <property type="protein sequence ID" value="SAY38499.1"/>
    <property type="molecule type" value="Genomic_DNA"/>
</dbReference>
<evidence type="ECO:0000256" key="6">
    <source>
        <dbReference type="ARBA" id="ARBA00022490"/>
    </source>
</evidence>
<evidence type="ECO:0000256" key="9">
    <source>
        <dbReference type="SAM" id="MobiDB-lite"/>
    </source>
</evidence>
<dbReference type="AlphaFoldDB" id="A0A171DFE4"/>
<dbReference type="GO" id="GO:0005737">
    <property type="term" value="C:cytoplasm"/>
    <property type="evidence" value="ECO:0007669"/>
    <property type="project" value="UniProtKB-SubCell"/>
</dbReference>
<proteinExistence type="inferred from homology"/>
<dbReference type="InterPro" id="IPR004517">
    <property type="entry name" value="HisZ"/>
</dbReference>
<keyword evidence="12" id="KW-1185">Reference proteome</keyword>
<dbReference type="Gene3D" id="3.30.930.10">
    <property type="entry name" value="Bira Bifunctional Protein, Domain 2"/>
    <property type="match status" value="1"/>
</dbReference>
<accession>A0A171DFE4</accession>
<dbReference type="Proteomes" id="UP000182631">
    <property type="component" value="Unassembled WGS sequence"/>
</dbReference>